<dbReference type="EMBL" id="JBAMMX010000004">
    <property type="protein sequence ID" value="KAK6943268.1"/>
    <property type="molecule type" value="Genomic_DNA"/>
</dbReference>
<dbReference type="FunFam" id="1.10.110.10:FF:000002">
    <property type="entry name" value="Non-specific lipid-transfer protein"/>
    <property type="match status" value="1"/>
</dbReference>
<comment type="similarity">
    <text evidence="1 4">Belongs to the plant LTP family.</text>
</comment>
<name>A0AAN8VYQ2_9MAGN</name>
<accession>A0AAN8VYQ2</accession>
<dbReference type="PANTHER" id="PTHR33076">
    <property type="entry name" value="NON-SPECIFIC LIPID-TRANSFER PROTEIN 2-RELATED"/>
    <property type="match status" value="1"/>
</dbReference>
<evidence type="ECO:0000313" key="8">
    <source>
        <dbReference type="Proteomes" id="UP001370490"/>
    </source>
</evidence>
<protein>
    <recommendedName>
        <fullName evidence="4">Non-specific lipid-transfer protein</fullName>
    </recommendedName>
</protein>
<dbReference type="Pfam" id="PF00234">
    <property type="entry name" value="Tryp_alpha_amyl"/>
    <property type="match status" value="1"/>
</dbReference>
<dbReference type="Proteomes" id="UP001370490">
    <property type="component" value="Unassembled WGS sequence"/>
</dbReference>
<dbReference type="PRINTS" id="PR00382">
    <property type="entry name" value="LIPIDTRNSFER"/>
</dbReference>
<evidence type="ECO:0000256" key="5">
    <source>
        <dbReference type="SAM" id="Phobius"/>
    </source>
</evidence>
<keyword evidence="8" id="KW-1185">Reference proteome</keyword>
<dbReference type="InterPro" id="IPR036312">
    <property type="entry name" value="Bifun_inhib/LTP/seed_sf"/>
</dbReference>
<keyword evidence="2 4" id="KW-0813">Transport</keyword>
<comment type="caution">
    <text evidence="7">The sequence shown here is derived from an EMBL/GenBank/DDBJ whole genome shotgun (WGS) entry which is preliminary data.</text>
</comment>
<comment type="function">
    <text evidence="4">Plant non-specific lipid-transfer proteins transfer phospholipids as well as galactolipids across membranes. May play a role in wax or cutin deposition in the cell walls of expanding epidermal cells and certain secretory tissues.</text>
</comment>
<evidence type="ECO:0000256" key="2">
    <source>
        <dbReference type="ARBA" id="ARBA00022448"/>
    </source>
</evidence>
<keyword evidence="5" id="KW-0472">Membrane</keyword>
<feature type="domain" description="Bifunctional inhibitor/plant lipid transfer protein/seed storage helical" evidence="6">
    <location>
        <begin position="59"/>
        <end position="143"/>
    </location>
</feature>
<proteinExistence type="inferred from homology"/>
<organism evidence="7 8">
    <name type="scientific">Dillenia turbinata</name>
    <dbReference type="NCBI Taxonomy" id="194707"/>
    <lineage>
        <taxon>Eukaryota</taxon>
        <taxon>Viridiplantae</taxon>
        <taxon>Streptophyta</taxon>
        <taxon>Embryophyta</taxon>
        <taxon>Tracheophyta</taxon>
        <taxon>Spermatophyta</taxon>
        <taxon>Magnoliopsida</taxon>
        <taxon>eudicotyledons</taxon>
        <taxon>Gunneridae</taxon>
        <taxon>Pentapetalae</taxon>
        <taxon>Dilleniales</taxon>
        <taxon>Dilleniaceae</taxon>
        <taxon>Dillenia</taxon>
    </lineage>
</organism>
<dbReference type="SMART" id="SM00499">
    <property type="entry name" value="AAI"/>
    <property type="match status" value="1"/>
</dbReference>
<dbReference type="InterPro" id="IPR016140">
    <property type="entry name" value="Bifunc_inhib/LTP/seed_store"/>
</dbReference>
<dbReference type="GO" id="GO:0008289">
    <property type="term" value="F:lipid binding"/>
    <property type="evidence" value="ECO:0007669"/>
    <property type="project" value="UniProtKB-KW"/>
</dbReference>
<dbReference type="Gene3D" id="1.10.110.10">
    <property type="entry name" value="Plant lipid-transfer and hydrophobic proteins"/>
    <property type="match status" value="1"/>
</dbReference>
<feature type="transmembrane region" description="Helical" evidence="5">
    <location>
        <begin position="33"/>
        <end position="53"/>
    </location>
</feature>
<dbReference type="AlphaFoldDB" id="A0AAN8VYQ2"/>
<dbReference type="GO" id="GO:0006869">
    <property type="term" value="P:lipid transport"/>
    <property type="evidence" value="ECO:0007669"/>
    <property type="project" value="InterPro"/>
</dbReference>
<keyword evidence="5" id="KW-0812">Transmembrane</keyword>
<sequence length="145" mass="14903">MDMDGRMVMVGGDLGICFEIEGMKVKQEHEIMAAFKFGLALALVFMVAAALHAEAAVTCGTVAKSLAPCINYLQKGGTVPNNCCSGVKALNSAAKTTADRQAACKCLKDAAGGISGLKQNLISGLPGKCGVSVPYQISPSTDCSK</sequence>
<evidence type="ECO:0000313" key="7">
    <source>
        <dbReference type="EMBL" id="KAK6943268.1"/>
    </source>
</evidence>
<dbReference type="CDD" id="cd01960">
    <property type="entry name" value="nsLTP1"/>
    <property type="match status" value="1"/>
</dbReference>
<keyword evidence="5" id="KW-1133">Transmembrane helix</keyword>
<reference evidence="7 8" key="1">
    <citation type="submission" date="2023-12" db="EMBL/GenBank/DDBJ databases">
        <title>A high-quality genome assembly for Dillenia turbinata (Dilleniales).</title>
        <authorList>
            <person name="Chanderbali A."/>
        </authorList>
    </citation>
    <scope>NUCLEOTIDE SEQUENCE [LARGE SCALE GENOMIC DNA]</scope>
    <source>
        <strain evidence="7">LSX21</strain>
        <tissue evidence="7">Leaf</tissue>
    </source>
</reference>
<evidence type="ECO:0000256" key="4">
    <source>
        <dbReference type="RuleBase" id="RU000628"/>
    </source>
</evidence>
<evidence type="ECO:0000259" key="6">
    <source>
        <dbReference type="SMART" id="SM00499"/>
    </source>
</evidence>
<dbReference type="InterPro" id="IPR000528">
    <property type="entry name" value="Plant_nsLTP"/>
</dbReference>
<keyword evidence="3" id="KW-1015">Disulfide bond</keyword>
<evidence type="ECO:0000256" key="3">
    <source>
        <dbReference type="ARBA" id="ARBA00023157"/>
    </source>
</evidence>
<evidence type="ECO:0000256" key="1">
    <source>
        <dbReference type="ARBA" id="ARBA00009748"/>
    </source>
</evidence>
<dbReference type="SUPFAM" id="SSF47699">
    <property type="entry name" value="Bifunctional inhibitor/lipid-transfer protein/seed storage 2S albumin"/>
    <property type="match status" value="1"/>
</dbReference>
<keyword evidence="4" id="KW-0446">Lipid-binding</keyword>
<gene>
    <name evidence="7" type="ORF">RJ641_028645</name>
</gene>